<dbReference type="EMBL" id="FMUS01000007">
    <property type="protein sequence ID" value="SCY38820.1"/>
    <property type="molecule type" value="Genomic_DNA"/>
</dbReference>
<dbReference type="AlphaFoldDB" id="A0A1G5FIZ1"/>
<evidence type="ECO:0000313" key="2">
    <source>
        <dbReference type="Proteomes" id="UP000198636"/>
    </source>
</evidence>
<accession>A0A1G5FIZ1</accession>
<proteinExistence type="predicted"/>
<dbReference type="Proteomes" id="UP000198636">
    <property type="component" value="Unassembled WGS sequence"/>
</dbReference>
<protein>
    <submittedName>
        <fullName evidence="1">Uncharacterized protein</fullName>
    </submittedName>
</protein>
<sequence>MSVLNFSLKVSTFQIVFDIKRDVTNDPPKIKDEFEYANKIREAAENQFFLMGKQF</sequence>
<keyword evidence="2" id="KW-1185">Reference proteome</keyword>
<reference evidence="1 2" key="1">
    <citation type="submission" date="2016-10" db="EMBL/GenBank/DDBJ databases">
        <authorList>
            <person name="de Groot N.N."/>
        </authorList>
    </citation>
    <scope>NUCLEOTIDE SEQUENCE [LARGE SCALE GENOMIC DNA]</scope>
    <source>
        <strain evidence="1 2">DSM 18978</strain>
    </source>
</reference>
<evidence type="ECO:0000313" key="1">
    <source>
        <dbReference type="EMBL" id="SCY38820.1"/>
    </source>
</evidence>
<gene>
    <name evidence="1" type="ORF">SAMN03080606_01425</name>
</gene>
<organism evidence="1 2">
    <name type="scientific">Alkaliphilus peptidifermentans DSM 18978</name>
    <dbReference type="NCBI Taxonomy" id="1120976"/>
    <lineage>
        <taxon>Bacteria</taxon>
        <taxon>Bacillati</taxon>
        <taxon>Bacillota</taxon>
        <taxon>Clostridia</taxon>
        <taxon>Peptostreptococcales</taxon>
        <taxon>Natronincolaceae</taxon>
        <taxon>Alkaliphilus</taxon>
    </lineage>
</organism>
<dbReference type="RefSeq" id="WP_176758901.1">
    <property type="nucleotide sequence ID" value="NZ_FMUS01000007.1"/>
</dbReference>
<name>A0A1G5FIZ1_9FIRM</name>